<feature type="region of interest" description="Disordered" evidence="3">
    <location>
        <begin position="362"/>
        <end position="386"/>
    </location>
</feature>
<dbReference type="OrthoDB" id="447510at2759"/>
<sequence>MDPNILDDSCDELELDLEVLPFEMSLLEAKLVSTRCSTSSAPLGVARALILSDATNINNATRYATTGNVISHATKCEKRTFADSGFEMESDRIEQFEFVINRLGEQSAKAQGLRGPITTLSRFLEASSCPSSHHNQRIYLFAMPPHDNRRSREVVAFLKVGWKRLLLLDDTREVHDVMTPSILDFCVRAHYRRRGVGRKLFDCMLAYEGRQPWELPIDNPSSRMRFFLRRHYGLDAELESIPQLNRFTVFRGFPFDRQTTISDEGQRESCHGRCIQERRNDSVLRCILRDYDGRYDQTSAHKNRRWVEEPIYQQKEPRHSSEHRNYNSAFFHRGENSHNFEKDSTSWCCNQEYSQRMIRQSRSAHLRMRDNDLRTAGPRSSSSSWRVLGLEGPGNLNYQIS</sequence>
<reference evidence="5" key="1">
    <citation type="submission" date="2021-01" db="UniProtKB">
        <authorList>
            <consortium name="EnsemblMetazoa"/>
        </authorList>
    </citation>
    <scope>IDENTIFICATION</scope>
</reference>
<feature type="domain" description="N-acetyltransferase" evidence="4">
    <location>
        <begin position="57"/>
        <end position="251"/>
    </location>
</feature>
<dbReference type="Proteomes" id="UP000594260">
    <property type="component" value="Unplaced"/>
</dbReference>
<dbReference type="GO" id="GO:0019799">
    <property type="term" value="F:tubulin N-acetyltransferase activity"/>
    <property type="evidence" value="ECO:0007669"/>
    <property type="project" value="InterPro"/>
</dbReference>
<name>A0A7M7J0K0_VARDE</name>
<dbReference type="SUPFAM" id="SSF55729">
    <property type="entry name" value="Acyl-CoA N-acyltransferases (Nat)"/>
    <property type="match status" value="1"/>
</dbReference>
<evidence type="ECO:0000256" key="3">
    <source>
        <dbReference type="SAM" id="MobiDB-lite"/>
    </source>
</evidence>
<dbReference type="RefSeq" id="XP_022644362.1">
    <property type="nucleotide sequence ID" value="XM_022788627.1"/>
</dbReference>
<dbReference type="InterPro" id="IPR007965">
    <property type="entry name" value="GNAT_ATAT"/>
</dbReference>
<dbReference type="EnsemblMetazoa" id="XM_022788627">
    <property type="protein sequence ID" value="XP_022644362"/>
    <property type="gene ID" value="LOC111243297"/>
</dbReference>
<evidence type="ECO:0000256" key="2">
    <source>
        <dbReference type="ARBA" id="ARBA00023315"/>
    </source>
</evidence>
<evidence type="ECO:0000259" key="4">
    <source>
        <dbReference type="PROSITE" id="PS51730"/>
    </source>
</evidence>
<dbReference type="InterPro" id="IPR016181">
    <property type="entry name" value="Acyl_CoA_acyltransferase"/>
</dbReference>
<evidence type="ECO:0000313" key="5">
    <source>
        <dbReference type="EnsemblMetazoa" id="XP_022644362"/>
    </source>
</evidence>
<dbReference type="Pfam" id="PF05301">
    <property type="entry name" value="Acetyltransf_16"/>
    <property type="match status" value="1"/>
</dbReference>
<dbReference type="GO" id="GO:0005874">
    <property type="term" value="C:microtubule"/>
    <property type="evidence" value="ECO:0007669"/>
    <property type="project" value="InterPro"/>
</dbReference>
<dbReference type="Gene3D" id="3.40.630.30">
    <property type="match status" value="1"/>
</dbReference>
<accession>A0A7M7J0K0</accession>
<dbReference type="PANTHER" id="PTHR12327">
    <property type="entry name" value="ALPHA-TUBULIN N-ACETYLTRANSFERASE 1"/>
    <property type="match status" value="1"/>
</dbReference>
<dbReference type="KEGG" id="vde:111243297"/>
<organism evidence="5 6">
    <name type="scientific">Varroa destructor</name>
    <name type="common">Honeybee mite</name>
    <dbReference type="NCBI Taxonomy" id="109461"/>
    <lineage>
        <taxon>Eukaryota</taxon>
        <taxon>Metazoa</taxon>
        <taxon>Ecdysozoa</taxon>
        <taxon>Arthropoda</taxon>
        <taxon>Chelicerata</taxon>
        <taxon>Arachnida</taxon>
        <taxon>Acari</taxon>
        <taxon>Parasitiformes</taxon>
        <taxon>Mesostigmata</taxon>
        <taxon>Gamasina</taxon>
        <taxon>Dermanyssoidea</taxon>
        <taxon>Varroidae</taxon>
        <taxon>Varroa</taxon>
    </lineage>
</organism>
<evidence type="ECO:0000256" key="1">
    <source>
        <dbReference type="ARBA" id="ARBA00022679"/>
    </source>
</evidence>
<dbReference type="FunCoup" id="A0A7M7J0K0">
    <property type="interactions" value="3"/>
</dbReference>
<protein>
    <recommendedName>
        <fullName evidence="4">N-acetyltransferase domain-containing protein</fullName>
    </recommendedName>
</protein>
<evidence type="ECO:0000313" key="6">
    <source>
        <dbReference type="Proteomes" id="UP000594260"/>
    </source>
</evidence>
<dbReference type="InParanoid" id="A0A7M7J0K0"/>
<dbReference type="InterPro" id="IPR038746">
    <property type="entry name" value="Atat"/>
</dbReference>
<keyword evidence="1" id="KW-0808">Transferase</keyword>
<keyword evidence="6" id="KW-1185">Reference proteome</keyword>
<dbReference type="PANTHER" id="PTHR12327:SF0">
    <property type="entry name" value="ALPHA-TUBULIN N-ACETYLTRANSFERASE 1"/>
    <property type="match status" value="1"/>
</dbReference>
<keyword evidence="2" id="KW-0012">Acyltransferase</keyword>
<dbReference type="AlphaFoldDB" id="A0A7M7J0K0"/>
<dbReference type="PROSITE" id="PS51730">
    <property type="entry name" value="GNAT_ATAT"/>
    <property type="match status" value="1"/>
</dbReference>
<proteinExistence type="predicted"/>
<dbReference type="CDD" id="cd04301">
    <property type="entry name" value="NAT_SF"/>
    <property type="match status" value="1"/>
</dbReference>
<dbReference type="GeneID" id="111243297"/>